<name>A0A9D4RJW0_DREPO</name>
<keyword evidence="2" id="KW-1185">Reference proteome</keyword>
<comment type="caution">
    <text evidence="1">The sequence shown here is derived from an EMBL/GenBank/DDBJ whole genome shotgun (WGS) entry which is preliminary data.</text>
</comment>
<proteinExistence type="predicted"/>
<gene>
    <name evidence="1" type="ORF">DPMN_032261</name>
</gene>
<accession>A0A9D4RJW0</accession>
<evidence type="ECO:0000313" key="1">
    <source>
        <dbReference type="EMBL" id="KAH3869102.1"/>
    </source>
</evidence>
<reference evidence="1" key="2">
    <citation type="submission" date="2020-11" db="EMBL/GenBank/DDBJ databases">
        <authorList>
            <person name="McCartney M.A."/>
            <person name="Auch B."/>
            <person name="Kono T."/>
            <person name="Mallez S."/>
            <person name="Becker A."/>
            <person name="Gohl D.M."/>
            <person name="Silverstein K.A.T."/>
            <person name="Koren S."/>
            <person name="Bechman K.B."/>
            <person name="Herman A."/>
            <person name="Abrahante J.E."/>
            <person name="Garbe J."/>
        </authorList>
    </citation>
    <scope>NUCLEOTIDE SEQUENCE</scope>
    <source>
        <strain evidence="1">Duluth1</strain>
        <tissue evidence="1">Whole animal</tissue>
    </source>
</reference>
<organism evidence="1 2">
    <name type="scientific">Dreissena polymorpha</name>
    <name type="common">Zebra mussel</name>
    <name type="synonym">Mytilus polymorpha</name>
    <dbReference type="NCBI Taxonomy" id="45954"/>
    <lineage>
        <taxon>Eukaryota</taxon>
        <taxon>Metazoa</taxon>
        <taxon>Spiralia</taxon>
        <taxon>Lophotrochozoa</taxon>
        <taxon>Mollusca</taxon>
        <taxon>Bivalvia</taxon>
        <taxon>Autobranchia</taxon>
        <taxon>Heteroconchia</taxon>
        <taxon>Euheterodonta</taxon>
        <taxon>Imparidentia</taxon>
        <taxon>Neoheterodontei</taxon>
        <taxon>Myida</taxon>
        <taxon>Dreissenoidea</taxon>
        <taxon>Dreissenidae</taxon>
        <taxon>Dreissena</taxon>
    </lineage>
</organism>
<dbReference type="EMBL" id="JAIWYP010000002">
    <property type="protein sequence ID" value="KAH3869102.1"/>
    <property type="molecule type" value="Genomic_DNA"/>
</dbReference>
<evidence type="ECO:0000313" key="2">
    <source>
        <dbReference type="Proteomes" id="UP000828390"/>
    </source>
</evidence>
<protein>
    <recommendedName>
        <fullName evidence="3">C2H2-type domain-containing protein</fullName>
    </recommendedName>
</protein>
<sequence>MAWHLSADGETLECPDCGERFRFIYPLIAHIRFRCTRPTDLHCISPHSKTKTPFSISRPNDFD</sequence>
<dbReference type="Proteomes" id="UP000828390">
    <property type="component" value="Unassembled WGS sequence"/>
</dbReference>
<dbReference type="AlphaFoldDB" id="A0A9D4RJW0"/>
<evidence type="ECO:0008006" key="3">
    <source>
        <dbReference type="Google" id="ProtNLM"/>
    </source>
</evidence>
<reference evidence="1" key="1">
    <citation type="journal article" date="2019" name="bioRxiv">
        <title>The Genome of the Zebra Mussel, Dreissena polymorpha: A Resource for Invasive Species Research.</title>
        <authorList>
            <person name="McCartney M.A."/>
            <person name="Auch B."/>
            <person name="Kono T."/>
            <person name="Mallez S."/>
            <person name="Zhang Y."/>
            <person name="Obille A."/>
            <person name="Becker A."/>
            <person name="Abrahante J.E."/>
            <person name="Garbe J."/>
            <person name="Badalamenti J.P."/>
            <person name="Herman A."/>
            <person name="Mangelson H."/>
            <person name="Liachko I."/>
            <person name="Sullivan S."/>
            <person name="Sone E.D."/>
            <person name="Koren S."/>
            <person name="Silverstein K.A.T."/>
            <person name="Beckman K.B."/>
            <person name="Gohl D.M."/>
        </authorList>
    </citation>
    <scope>NUCLEOTIDE SEQUENCE</scope>
    <source>
        <strain evidence="1">Duluth1</strain>
        <tissue evidence="1">Whole animal</tissue>
    </source>
</reference>